<protein>
    <recommendedName>
        <fullName evidence="4">Integrator complex subunit 7</fullName>
    </recommendedName>
</protein>
<evidence type="ECO:0000256" key="5">
    <source>
        <dbReference type="ARBA" id="ARBA00022490"/>
    </source>
</evidence>
<proteinExistence type="inferred from homology"/>
<dbReference type="InterPro" id="IPR056517">
    <property type="entry name" value="INTS7_HB"/>
</dbReference>
<keyword evidence="10" id="KW-1185">Reference proteome</keyword>
<dbReference type="Pfam" id="PF22965">
    <property type="entry name" value="INTS7_C"/>
    <property type="match status" value="1"/>
</dbReference>
<dbReference type="Pfam" id="PF24436">
    <property type="entry name" value="INTS7_N"/>
    <property type="match status" value="1"/>
</dbReference>
<evidence type="ECO:0000259" key="9">
    <source>
        <dbReference type="Pfam" id="PF24437"/>
    </source>
</evidence>
<feature type="domain" description="Integrator complex subunit 7 helical bundle" evidence="9">
    <location>
        <begin position="513"/>
        <end position="684"/>
    </location>
</feature>
<dbReference type="PANTHER" id="PTHR13322">
    <property type="entry name" value="C1ORF73 PROTEIN"/>
    <property type="match status" value="1"/>
</dbReference>
<keyword evidence="6" id="KW-0539">Nucleus</keyword>
<sequence length="901" mass="99585">MEAGLKANDGSTAAIADIDAGLRSRKIGDQYEAILKVRTYLQQIPFPLFANTVLLRLAEAFHSGSNQLRSYVLKMAGECETELSKVFSHEEVARRVIKVSHSNDPVARALTLQFLGCLAPLLHDNKQVHHLISVSLDSHDDLELRSSIVALTRYARYSGDFARSVVDKVAQMVTSVATPMETKLQLVAVFRHMHSDVDTTMRVFNLCATLLQETVSDALSMAVLSSLTHLASVSPFAVPEQLHLLLSRLAVTKKRRKASIFVLRNLTVVAGSPHLWTIDQVKYLIAYELSETDGGLISAWLQCFVQLTKVPTPAVACAIRDSDLLEKLKMLSAHPNTDIRIHIIKTCLNVQSMLMAETAASLIAFLVDLFLLLLAEANNGYLNKKFFKLLSQFLRTSVDDSSLLELLVGALITAMDSVEGEQRHSISALILECLASVAECQPALYGALHDWAKRTASDGKHKNALLAVFLYPPVHGADVVADDGQAVLNLWGQDLWPLYQVGRTAMRNGHSATVALAVFQKLTAYAVTPKFRYWISALGRLCDAQESIASAEIVTVDVLDSALFHYHKASASLKAACAGSATNDVWFAERFTATLSSTAQSARATLIVVNCSALMPPPTLAITANKASEMRRRLAEQLLDCASAYRQCKDEWLQLYRRAFDADRQSLFAVELRAGLCAVCERALTLLAGHESPDSGQVSVPSDALLCVRNRGLRSLLLWARNEVDRLDAIDDLDKRFTKENIDFFLTIQNALVKSVVCFPRFFFQRLQRTEIKLQISPQPPNSQSAISVMREQQTPVKVEGVIECHRTSRASLTESRSVHKVILTTTQSLTRSTIDDRSAIDLHPAALLQQVEPINGYFEAQFLLSFPMSGTATVETQLIDKETKRQWTTDVRAQLKVNAV</sequence>
<reference evidence="11" key="1">
    <citation type="submission" date="2022-11" db="UniProtKB">
        <authorList>
            <consortium name="WormBaseParasite"/>
        </authorList>
    </citation>
    <scope>IDENTIFICATION</scope>
</reference>
<dbReference type="InterPro" id="IPR054519">
    <property type="entry name" value="INTS7_C"/>
</dbReference>
<dbReference type="PANTHER" id="PTHR13322:SF2">
    <property type="entry name" value="INTEGRATOR COMPLEX SUBUNIT 7"/>
    <property type="match status" value="1"/>
</dbReference>
<name>A0A914VUZ3_9BILA</name>
<feature type="domain" description="Integrator complex subunit 7 N-terminal" evidence="8">
    <location>
        <begin position="15"/>
        <end position="510"/>
    </location>
</feature>
<dbReference type="WBParaSite" id="PSAMB.scaffold2608size22282.g18523.t1">
    <property type="protein sequence ID" value="PSAMB.scaffold2608size22282.g18523.t1"/>
    <property type="gene ID" value="PSAMB.scaffold2608size22282.g18523"/>
</dbReference>
<dbReference type="GO" id="GO:0034472">
    <property type="term" value="P:snRNA 3'-end processing"/>
    <property type="evidence" value="ECO:0007669"/>
    <property type="project" value="TreeGrafter"/>
</dbReference>
<evidence type="ECO:0000256" key="3">
    <source>
        <dbReference type="ARBA" id="ARBA00008565"/>
    </source>
</evidence>
<dbReference type="AlphaFoldDB" id="A0A914VUZ3"/>
<comment type="subcellular location">
    <subcellularLocation>
        <location evidence="2">Cytoplasm</location>
    </subcellularLocation>
    <subcellularLocation>
        <location evidence="1">Nucleus</location>
    </subcellularLocation>
</comment>
<evidence type="ECO:0000313" key="10">
    <source>
        <dbReference type="Proteomes" id="UP000887566"/>
    </source>
</evidence>
<evidence type="ECO:0000256" key="4">
    <source>
        <dbReference type="ARBA" id="ARBA00015336"/>
    </source>
</evidence>
<evidence type="ECO:0000313" key="11">
    <source>
        <dbReference type="WBParaSite" id="PSAMB.scaffold2608size22282.g18523.t1"/>
    </source>
</evidence>
<evidence type="ECO:0000256" key="1">
    <source>
        <dbReference type="ARBA" id="ARBA00004123"/>
    </source>
</evidence>
<evidence type="ECO:0000256" key="6">
    <source>
        <dbReference type="ARBA" id="ARBA00023242"/>
    </source>
</evidence>
<evidence type="ECO:0000256" key="2">
    <source>
        <dbReference type="ARBA" id="ARBA00004496"/>
    </source>
</evidence>
<accession>A0A914VUZ3</accession>
<dbReference type="GO" id="GO:0032039">
    <property type="term" value="C:integrator complex"/>
    <property type="evidence" value="ECO:0007669"/>
    <property type="project" value="InterPro"/>
</dbReference>
<dbReference type="Proteomes" id="UP000887566">
    <property type="component" value="Unplaced"/>
</dbReference>
<feature type="domain" description="Integrator complex subunit 7 C-terminal" evidence="7">
    <location>
        <begin position="773"/>
        <end position="888"/>
    </location>
</feature>
<comment type="similarity">
    <text evidence="3">Belongs to the Integrator subunit 7 family.</text>
</comment>
<evidence type="ECO:0000259" key="8">
    <source>
        <dbReference type="Pfam" id="PF24436"/>
    </source>
</evidence>
<dbReference type="InterPro" id="IPR056516">
    <property type="entry name" value="INTS7_N"/>
</dbReference>
<dbReference type="Pfam" id="PF24437">
    <property type="entry name" value="INTS7_HB"/>
    <property type="match status" value="1"/>
</dbReference>
<dbReference type="GO" id="GO:0005737">
    <property type="term" value="C:cytoplasm"/>
    <property type="evidence" value="ECO:0007669"/>
    <property type="project" value="UniProtKB-SubCell"/>
</dbReference>
<dbReference type="InterPro" id="IPR016024">
    <property type="entry name" value="ARM-type_fold"/>
</dbReference>
<organism evidence="10 11">
    <name type="scientific">Plectus sambesii</name>
    <dbReference type="NCBI Taxonomy" id="2011161"/>
    <lineage>
        <taxon>Eukaryota</taxon>
        <taxon>Metazoa</taxon>
        <taxon>Ecdysozoa</taxon>
        <taxon>Nematoda</taxon>
        <taxon>Chromadorea</taxon>
        <taxon>Plectida</taxon>
        <taxon>Plectina</taxon>
        <taxon>Plectoidea</taxon>
        <taxon>Plectidae</taxon>
        <taxon>Plectus</taxon>
    </lineage>
</organism>
<dbReference type="InterPro" id="IPR033060">
    <property type="entry name" value="INTS7"/>
</dbReference>
<evidence type="ECO:0000259" key="7">
    <source>
        <dbReference type="Pfam" id="PF22965"/>
    </source>
</evidence>
<keyword evidence="5" id="KW-0963">Cytoplasm</keyword>
<dbReference type="SUPFAM" id="SSF48371">
    <property type="entry name" value="ARM repeat"/>
    <property type="match status" value="1"/>
</dbReference>